<name>A0A5C3LT28_9AGAR</name>
<accession>A0A5C3LT28</accession>
<sequence>MCTTPSSPLPTSFLLPIVHILNTLAALGFVGRHFQHKAPSTVRVTRCPLDIRRLACRSLLLFIYPSFILLHCLSPPSPVAYRHSGLLDPPTSRISCLICLPSRASTRNLHIQLADWV</sequence>
<evidence type="ECO:0000313" key="3">
    <source>
        <dbReference type="Proteomes" id="UP000308652"/>
    </source>
</evidence>
<dbReference type="AlphaFoldDB" id="A0A5C3LT28"/>
<protein>
    <submittedName>
        <fullName evidence="2">Uncharacterized protein</fullName>
    </submittedName>
</protein>
<keyword evidence="1" id="KW-0812">Transmembrane</keyword>
<feature type="transmembrane region" description="Helical" evidence="1">
    <location>
        <begin position="54"/>
        <end position="71"/>
    </location>
</feature>
<dbReference type="EMBL" id="ML213623">
    <property type="protein sequence ID" value="TFK35246.1"/>
    <property type="molecule type" value="Genomic_DNA"/>
</dbReference>
<gene>
    <name evidence="2" type="ORF">BDQ12DRAFT_688450</name>
</gene>
<evidence type="ECO:0000313" key="2">
    <source>
        <dbReference type="EMBL" id="TFK35246.1"/>
    </source>
</evidence>
<keyword evidence="1" id="KW-1133">Transmembrane helix</keyword>
<dbReference type="Proteomes" id="UP000308652">
    <property type="component" value="Unassembled WGS sequence"/>
</dbReference>
<organism evidence="2 3">
    <name type="scientific">Crucibulum laeve</name>
    <dbReference type="NCBI Taxonomy" id="68775"/>
    <lineage>
        <taxon>Eukaryota</taxon>
        <taxon>Fungi</taxon>
        <taxon>Dikarya</taxon>
        <taxon>Basidiomycota</taxon>
        <taxon>Agaricomycotina</taxon>
        <taxon>Agaricomycetes</taxon>
        <taxon>Agaricomycetidae</taxon>
        <taxon>Agaricales</taxon>
        <taxon>Agaricineae</taxon>
        <taxon>Nidulariaceae</taxon>
        <taxon>Crucibulum</taxon>
    </lineage>
</organism>
<proteinExistence type="predicted"/>
<keyword evidence="1" id="KW-0472">Membrane</keyword>
<evidence type="ECO:0000256" key="1">
    <source>
        <dbReference type="SAM" id="Phobius"/>
    </source>
</evidence>
<reference evidence="2 3" key="1">
    <citation type="journal article" date="2019" name="Nat. Ecol. Evol.">
        <title>Megaphylogeny resolves global patterns of mushroom evolution.</title>
        <authorList>
            <person name="Varga T."/>
            <person name="Krizsan K."/>
            <person name="Foldi C."/>
            <person name="Dima B."/>
            <person name="Sanchez-Garcia M."/>
            <person name="Sanchez-Ramirez S."/>
            <person name="Szollosi G.J."/>
            <person name="Szarkandi J.G."/>
            <person name="Papp V."/>
            <person name="Albert L."/>
            <person name="Andreopoulos W."/>
            <person name="Angelini C."/>
            <person name="Antonin V."/>
            <person name="Barry K.W."/>
            <person name="Bougher N.L."/>
            <person name="Buchanan P."/>
            <person name="Buyck B."/>
            <person name="Bense V."/>
            <person name="Catcheside P."/>
            <person name="Chovatia M."/>
            <person name="Cooper J."/>
            <person name="Damon W."/>
            <person name="Desjardin D."/>
            <person name="Finy P."/>
            <person name="Geml J."/>
            <person name="Haridas S."/>
            <person name="Hughes K."/>
            <person name="Justo A."/>
            <person name="Karasinski D."/>
            <person name="Kautmanova I."/>
            <person name="Kiss B."/>
            <person name="Kocsube S."/>
            <person name="Kotiranta H."/>
            <person name="LaButti K.M."/>
            <person name="Lechner B.E."/>
            <person name="Liimatainen K."/>
            <person name="Lipzen A."/>
            <person name="Lukacs Z."/>
            <person name="Mihaltcheva S."/>
            <person name="Morgado L.N."/>
            <person name="Niskanen T."/>
            <person name="Noordeloos M.E."/>
            <person name="Ohm R.A."/>
            <person name="Ortiz-Santana B."/>
            <person name="Ovrebo C."/>
            <person name="Racz N."/>
            <person name="Riley R."/>
            <person name="Savchenko A."/>
            <person name="Shiryaev A."/>
            <person name="Soop K."/>
            <person name="Spirin V."/>
            <person name="Szebenyi C."/>
            <person name="Tomsovsky M."/>
            <person name="Tulloss R.E."/>
            <person name="Uehling J."/>
            <person name="Grigoriev I.V."/>
            <person name="Vagvolgyi C."/>
            <person name="Papp T."/>
            <person name="Martin F.M."/>
            <person name="Miettinen O."/>
            <person name="Hibbett D.S."/>
            <person name="Nagy L.G."/>
        </authorList>
    </citation>
    <scope>NUCLEOTIDE SEQUENCE [LARGE SCALE GENOMIC DNA]</scope>
    <source>
        <strain evidence="2 3">CBS 166.37</strain>
    </source>
</reference>
<keyword evidence="3" id="KW-1185">Reference proteome</keyword>
<feature type="transmembrane region" description="Helical" evidence="1">
    <location>
        <begin position="13"/>
        <end position="34"/>
    </location>
</feature>